<dbReference type="Gene3D" id="2.170.270.10">
    <property type="entry name" value="SET domain"/>
    <property type="match status" value="1"/>
</dbReference>
<evidence type="ECO:0000259" key="7">
    <source>
        <dbReference type="PROSITE" id="PS50280"/>
    </source>
</evidence>
<evidence type="ECO:0000313" key="8">
    <source>
        <dbReference type="EMBL" id="QIW96013.1"/>
    </source>
</evidence>
<dbReference type="PANTHER" id="PTHR46402">
    <property type="entry name" value="SET AND MYND DOMAIN-CONTAINING PROTEIN 5"/>
    <property type="match status" value="1"/>
</dbReference>
<dbReference type="Proteomes" id="UP000503462">
    <property type="component" value="Chromosome 1"/>
</dbReference>
<dbReference type="AlphaFoldDB" id="A0A6H0XMR2"/>
<reference evidence="8 9" key="1">
    <citation type="journal article" date="2016" name="Sci. Rep.">
        <title>Peltaster fructicola genome reveals evolution from an invasive phytopathogen to an ectophytic parasite.</title>
        <authorList>
            <person name="Xu C."/>
            <person name="Chen H."/>
            <person name="Gleason M.L."/>
            <person name="Xu J.R."/>
            <person name="Liu H."/>
            <person name="Zhang R."/>
            <person name="Sun G."/>
        </authorList>
    </citation>
    <scope>NUCLEOTIDE SEQUENCE [LARGE SCALE GENOMIC DNA]</scope>
    <source>
        <strain evidence="8 9">LNHT1506</strain>
    </source>
</reference>
<dbReference type="InterPro" id="IPR046341">
    <property type="entry name" value="SET_dom_sf"/>
</dbReference>
<dbReference type="OrthoDB" id="438641at2759"/>
<evidence type="ECO:0000256" key="5">
    <source>
        <dbReference type="ARBA" id="ARBA00044528"/>
    </source>
</evidence>
<dbReference type="PROSITE" id="PS50280">
    <property type="entry name" value="SET"/>
    <property type="match status" value="1"/>
</dbReference>
<accession>A0A6H0XMR2</accession>
<dbReference type="SMART" id="SM00317">
    <property type="entry name" value="SET"/>
    <property type="match status" value="1"/>
</dbReference>
<evidence type="ECO:0000256" key="2">
    <source>
        <dbReference type="ARBA" id="ARBA00022679"/>
    </source>
</evidence>
<dbReference type="InterPro" id="IPR001214">
    <property type="entry name" value="SET_dom"/>
</dbReference>
<sequence>MDTPINIFDYSPTRSSPLENEPTTAAIETLFEALVAQTKAIMRFPYDPKQWLARARTLIDLAYPELACGDAWKAEHCCRTLLRQYNTAERIRLGANSGFWMFDQQEASQDERKVNMQQLLLTLQSTASTLISSICEGLGVIEIVPQPYPWLASRHRTRSEALLQQINRELVASQPLDTQDWPYCIVKRGAHNVPGSEFSADEALGIFAQRAIPAGTTIVKDKGEIWACTAPTSKVWSRSLGYVFKHPSPSALNDDMETALLHWIKDVDRVDTDRALLRIRSLTRCVRDGVLHPLDHTVVARLRPAYRNEESLRFSLEADIVLANKALLQAGIDILANHNFDTWVLLTIDARLDNNCWSEPNARCLSSLFALFNHSCEPNVVWEHQDDHRIVHMRVNRDIEVGEQLFVQYNSYLDDRPVRERQQALRRWLTEDCDCTRCTREMAAEVVVQPGSTYQDAEWNSGVVDPPGLLW</sequence>
<keyword evidence="3" id="KW-0949">S-adenosyl-L-methionine</keyword>
<dbReference type="GO" id="GO:0045814">
    <property type="term" value="P:negative regulation of gene expression, epigenetic"/>
    <property type="evidence" value="ECO:0007669"/>
    <property type="project" value="TreeGrafter"/>
</dbReference>
<keyword evidence="9" id="KW-1185">Reference proteome</keyword>
<dbReference type="CDD" id="cd20071">
    <property type="entry name" value="SET_SMYD"/>
    <property type="match status" value="1"/>
</dbReference>
<evidence type="ECO:0000256" key="3">
    <source>
        <dbReference type="ARBA" id="ARBA00022691"/>
    </source>
</evidence>
<protein>
    <recommendedName>
        <fullName evidence="5">Histone-lysine N-methyltransferase SET5</fullName>
    </recommendedName>
    <alternativeName>
        <fullName evidence="4">SET domain-containing protein 5</fullName>
    </alternativeName>
</protein>
<dbReference type="Pfam" id="PF00856">
    <property type="entry name" value="SET"/>
    <property type="match status" value="1"/>
</dbReference>
<dbReference type="PANTHER" id="PTHR46402:SF2">
    <property type="entry name" value="HISTONE-LYSINE N-TRIMETHYLTRANSFERASE SMYD5"/>
    <property type="match status" value="1"/>
</dbReference>
<feature type="domain" description="SET" evidence="7">
    <location>
        <begin position="194"/>
        <end position="410"/>
    </location>
</feature>
<comment type="catalytic activity">
    <reaction evidence="6">
        <text>L-lysyl-[histone] + S-adenosyl-L-methionine = N(6)-methyl-L-lysyl-[histone] + S-adenosyl-L-homocysteine + H(+)</text>
        <dbReference type="Rhea" id="RHEA:10024"/>
        <dbReference type="Rhea" id="RHEA-COMP:9845"/>
        <dbReference type="Rhea" id="RHEA-COMP:9846"/>
        <dbReference type="ChEBI" id="CHEBI:15378"/>
        <dbReference type="ChEBI" id="CHEBI:29969"/>
        <dbReference type="ChEBI" id="CHEBI:57856"/>
        <dbReference type="ChEBI" id="CHEBI:59789"/>
        <dbReference type="ChEBI" id="CHEBI:61929"/>
    </reaction>
    <physiologicalReaction direction="left-to-right" evidence="6">
        <dbReference type="Rhea" id="RHEA:10025"/>
    </physiologicalReaction>
</comment>
<dbReference type="GO" id="GO:0032259">
    <property type="term" value="P:methylation"/>
    <property type="evidence" value="ECO:0007669"/>
    <property type="project" value="UniProtKB-KW"/>
</dbReference>
<keyword evidence="1" id="KW-0489">Methyltransferase</keyword>
<dbReference type="GO" id="GO:0042799">
    <property type="term" value="F:histone H4K20 methyltransferase activity"/>
    <property type="evidence" value="ECO:0007669"/>
    <property type="project" value="TreeGrafter"/>
</dbReference>
<gene>
    <name evidence="8" type="ORF">AMS68_001531</name>
</gene>
<name>A0A6H0XMR2_9PEZI</name>
<evidence type="ECO:0000256" key="1">
    <source>
        <dbReference type="ARBA" id="ARBA00022603"/>
    </source>
</evidence>
<dbReference type="EMBL" id="CP051139">
    <property type="protein sequence ID" value="QIW96013.1"/>
    <property type="molecule type" value="Genomic_DNA"/>
</dbReference>
<proteinExistence type="predicted"/>
<evidence type="ECO:0000256" key="4">
    <source>
        <dbReference type="ARBA" id="ARBA00042380"/>
    </source>
</evidence>
<evidence type="ECO:0000256" key="6">
    <source>
        <dbReference type="ARBA" id="ARBA00048619"/>
    </source>
</evidence>
<keyword evidence="2" id="KW-0808">Transferase</keyword>
<evidence type="ECO:0000313" key="9">
    <source>
        <dbReference type="Proteomes" id="UP000503462"/>
    </source>
</evidence>
<organism evidence="8 9">
    <name type="scientific">Peltaster fructicola</name>
    <dbReference type="NCBI Taxonomy" id="286661"/>
    <lineage>
        <taxon>Eukaryota</taxon>
        <taxon>Fungi</taxon>
        <taxon>Dikarya</taxon>
        <taxon>Ascomycota</taxon>
        <taxon>Pezizomycotina</taxon>
        <taxon>Dothideomycetes</taxon>
        <taxon>Dothideomycetes incertae sedis</taxon>
        <taxon>Peltaster</taxon>
    </lineage>
</organism>
<dbReference type="SUPFAM" id="SSF82199">
    <property type="entry name" value="SET domain"/>
    <property type="match status" value="1"/>
</dbReference>